<comment type="domain">
    <text evidence="15">The receptor contains a calcium channel in its C-terminal extremity. Its large N-terminal cytoplasmic region has the ligand-binding site in the N-terminus and modulatory sites in the middle portion immediately upstream of the channel region.</text>
</comment>
<dbReference type="Pfam" id="PF01365">
    <property type="entry name" value="RYDR_ITPR"/>
    <property type="match status" value="2"/>
</dbReference>
<evidence type="ECO:0000256" key="11">
    <source>
        <dbReference type="ARBA" id="ARBA00023136"/>
    </source>
</evidence>
<evidence type="ECO:0000256" key="15">
    <source>
        <dbReference type="RuleBase" id="RU368044"/>
    </source>
</evidence>
<gene>
    <name evidence="19" type="ORF">OKIOD_LOCUS14004</name>
</gene>
<evidence type="ECO:0000256" key="4">
    <source>
        <dbReference type="ARBA" id="ARBA00022448"/>
    </source>
</evidence>
<dbReference type="Gene3D" id="1.25.10.30">
    <property type="entry name" value="IP3 receptor type 1 binding core, RIH domain"/>
    <property type="match status" value="1"/>
</dbReference>
<dbReference type="Gene3D" id="3.40.50.300">
    <property type="entry name" value="P-loop containing nucleotide triphosphate hydrolases"/>
    <property type="match status" value="1"/>
</dbReference>
<reference evidence="19 20" key="1">
    <citation type="submission" date="2021-04" db="EMBL/GenBank/DDBJ databases">
        <authorList>
            <person name="Bliznina A."/>
        </authorList>
    </citation>
    <scope>NUCLEOTIDE SEQUENCE [LARGE SCALE GENOMIC DNA]</scope>
</reference>
<keyword evidence="15" id="KW-0106">Calcium</keyword>
<evidence type="ECO:0000256" key="17">
    <source>
        <dbReference type="SAM" id="MobiDB-lite"/>
    </source>
</evidence>
<evidence type="ECO:0000256" key="7">
    <source>
        <dbReference type="ARBA" id="ARBA00022737"/>
    </source>
</evidence>
<keyword evidence="15" id="KW-0109">Calcium transport</keyword>
<feature type="coiled-coil region" evidence="16">
    <location>
        <begin position="2925"/>
        <end position="2952"/>
    </location>
</feature>
<feature type="transmembrane region" description="Helical" evidence="15">
    <location>
        <begin position="2794"/>
        <end position="2817"/>
    </location>
</feature>
<keyword evidence="13 15" id="KW-1071">Ligand-gated ion channel</keyword>
<evidence type="ECO:0000256" key="2">
    <source>
        <dbReference type="ARBA" id="ARBA00004638"/>
    </source>
</evidence>
<evidence type="ECO:0000256" key="13">
    <source>
        <dbReference type="ARBA" id="ARBA00023286"/>
    </source>
</evidence>
<dbReference type="InterPro" id="IPR035910">
    <property type="entry name" value="RyR/IP3R_RIH_dom_sf"/>
</dbReference>
<evidence type="ECO:0000256" key="16">
    <source>
        <dbReference type="SAM" id="Coils"/>
    </source>
</evidence>
<evidence type="ECO:0000259" key="18">
    <source>
        <dbReference type="PROSITE" id="PS50919"/>
    </source>
</evidence>
<keyword evidence="8 15" id="KW-0256">Endoplasmic reticulum</keyword>
<proteinExistence type="inferred from homology"/>
<keyword evidence="12 15" id="KW-0675">Receptor</keyword>
<protein>
    <recommendedName>
        <fullName evidence="15">Inositol 1,4,5-trisphosphate receptor</fullName>
    </recommendedName>
</protein>
<evidence type="ECO:0000256" key="10">
    <source>
        <dbReference type="ARBA" id="ARBA00023065"/>
    </source>
</evidence>
<feature type="transmembrane region" description="Helical" evidence="15">
    <location>
        <begin position="2252"/>
        <end position="2273"/>
    </location>
</feature>
<keyword evidence="6 15" id="KW-0812">Transmembrane</keyword>
<dbReference type="Pfam" id="PF00685">
    <property type="entry name" value="Sulfotransfer_1"/>
    <property type="match status" value="1"/>
</dbReference>
<dbReference type="InterPro" id="IPR015925">
    <property type="entry name" value="Ryanodine_IP3_receptor"/>
</dbReference>
<feature type="transmembrane region" description="Helical" evidence="15">
    <location>
        <begin position="2591"/>
        <end position="2616"/>
    </location>
</feature>
<name>A0ABN7SZC1_OIKDI</name>
<evidence type="ECO:0000256" key="3">
    <source>
        <dbReference type="ARBA" id="ARBA00009453"/>
    </source>
</evidence>
<dbReference type="PRINTS" id="PR00779">
    <property type="entry name" value="INSP3RECEPTR"/>
</dbReference>
<keyword evidence="9 15" id="KW-1133">Transmembrane helix</keyword>
<dbReference type="Pfam" id="PF08454">
    <property type="entry name" value="RIH_assoc"/>
    <property type="match status" value="1"/>
</dbReference>
<feature type="transmembrane region" description="Helical" evidence="15">
    <location>
        <begin position="2636"/>
        <end position="2655"/>
    </location>
</feature>
<evidence type="ECO:0000256" key="5">
    <source>
        <dbReference type="ARBA" id="ARBA00022673"/>
    </source>
</evidence>
<evidence type="ECO:0000256" key="8">
    <source>
        <dbReference type="ARBA" id="ARBA00022824"/>
    </source>
</evidence>
<evidence type="ECO:0000256" key="6">
    <source>
        <dbReference type="ARBA" id="ARBA00022692"/>
    </source>
</evidence>
<dbReference type="PROSITE" id="PS50919">
    <property type="entry name" value="MIR"/>
    <property type="match status" value="2"/>
</dbReference>
<comment type="subunit">
    <text evidence="15">Homotetramer.</text>
</comment>
<comment type="function">
    <text evidence="15">Receptor for inositol 1,4,5-trisphosphate, a second messenger that mediates the release of intracellular calcium.</text>
</comment>
<keyword evidence="5 15" id="KW-0107">Calcium channel</keyword>
<keyword evidence="10 15" id="KW-0406">Ion transport</keyword>
<dbReference type="InterPro" id="IPR005821">
    <property type="entry name" value="Ion_trans_dom"/>
</dbReference>
<evidence type="ECO:0000256" key="14">
    <source>
        <dbReference type="ARBA" id="ARBA00023303"/>
    </source>
</evidence>
<dbReference type="Pfam" id="PF08709">
    <property type="entry name" value="Ins145_P3_rec"/>
    <property type="match status" value="1"/>
</dbReference>
<dbReference type="SUPFAM" id="SSF52540">
    <property type="entry name" value="P-loop containing nucleoside triphosphate hydrolases"/>
    <property type="match status" value="1"/>
</dbReference>
<keyword evidence="16" id="KW-0175">Coiled coil</keyword>
<evidence type="ECO:0000313" key="20">
    <source>
        <dbReference type="Proteomes" id="UP001158576"/>
    </source>
</evidence>
<keyword evidence="20" id="KW-1185">Reference proteome</keyword>
<dbReference type="Pfam" id="PF00520">
    <property type="entry name" value="Ion_trans"/>
    <property type="match status" value="1"/>
</dbReference>
<dbReference type="InterPro" id="IPR000493">
    <property type="entry name" value="InsP3_rcpt"/>
</dbReference>
<comment type="subcellular location">
    <subcellularLocation>
        <location evidence="2">Cytoplasmic vesicle</location>
        <location evidence="2">Secretory vesicle membrane</location>
        <topology evidence="2">Multi-pass membrane protein</topology>
    </subcellularLocation>
    <subcellularLocation>
        <location evidence="1 15">Endoplasmic reticulum membrane</location>
        <topology evidence="1 15">Multi-pass membrane protein</topology>
    </subcellularLocation>
</comment>
<dbReference type="InterPro" id="IPR000863">
    <property type="entry name" value="Sulfotransferase_dom"/>
</dbReference>
<feature type="domain" description="MIR" evidence="18">
    <location>
        <begin position="416"/>
        <end position="470"/>
    </location>
</feature>
<feature type="transmembrane region" description="Helical" evidence="15">
    <location>
        <begin position="2522"/>
        <end position="2539"/>
    </location>
</feature>
<dbReference type="PANTHER" id="PTHR45816:SF4">
    <property type="entry name" value="RYR_IP3R HOMOLOGY ASSOCIATED DOMAIN-CONTAINING PROTEIN"/>
    <property type="match status" value="1"/>
</dbReference>
<accession>A0ABN7SZC1</accession>
<dbReference type="SUPFAM" id="SSF100909">
    <property type="entry name" value="IP3 receptor type 1 binding core, domain 2"/>
    <property type="match status" value="2"/>
</dbReference>
<keyword evidence="11 15" id="KW-0472">Membrane</keyword>
<feature type="transmembrane region" description="Helical" evidence="15">
    <location>
        <begin position="2685"/>
        <end position="2707"/>
    </location>
</feature>
<keyword evidence="14 15" id="KW-0407">Ion channel</keyword>
<evidence type="ECO:0000256" key="9">
    <source>
        <dbReference type="ARBA" id="ARBA00022989"/>
    </source>
</evidence>
<feature type="transmembrane region" description="Helical" evidence="15">
    <location>
        <begin position="2551"/>
        <end position="2570"/>
    </location>
</feature>
<evidence type="ECO:0000256" key="12">
    <source>
        <dbReference type="ARBA" id="ARBA00023170"/>
    </source>
</evidence>
<dbReference type="SMART" id="SM00472">
    <property type="entry name" value="MIR"/>
    <property type="match status" value="3"/>
</dbReference>
<dbReference type="Proteomes" id="UP001158576">
    <property type="component" value="Chromosome 2"/>
</dbReference>
<dbReference type="Gene3D" id="1.10.287.70">
    <property type="match status" value="1"/>
</dbReference>
<comment type="similarity">
    <text evidence="3 15">Belongs to the InsP3 receptor family.</text>
</comment>
<feature type="domain" description="MIR" evidence="18">
    <location>
        <begin position="535"/>
        <end position="591"/>
    </location>
</feature>
<dbReference type="InterPro" id="IPR036300">
    <property type="entry name" value="MIR_dom_sf"/>
</dbReference>
<dbReference type="InterPro" id="IPR000699">
    <property type="entry name" value="RIH_dom"/>
</dbReference>
<dbReference type="SUPFAM" id="SSF82109">
    <property type="entry name" value="MIR domain"/>
    <property type="match status" value="2"/>
</dbReference>
<dbReference type="InterPro" id="IPR027417">
    <property type="entry name" value="P-loop_NTPase"/>
</dbReference>
<keyword evidence="7" id="KW-0677">Repeat</keyword>
<dbReference type="Pfam" id="PF02815">
    <property type="entry name" value="MIR"/>
    <property type="match status" value="1"/>
</dbReference>
<dbReference type="EMBL" id="OU015567">
    <property type="protein sequence ID" value="CAG5110888.1"/>
    <property type="molecule type" value="Genomic_DNA"/>
</dbReference>
<keyword evidence="4 15" id="KW-0813">Transport</keyword>
<dbReference type="InterPro" id="IPR013662">
    <property type="entry name" value="RIH_assoc-dom"/>
</dbReference>
<dbReference type="PANTHER" id="PTHR45816">
    <property type="entry name" value="MIR DOMAIN-CONTAINING PROTEIN"/>
    <property type="match status" value="1"/>
</dbReference>
<evidence type="ECO:0000313" key="19">
    <source>
        <dbReference type="EMBL" id="CAG5110888.1"/>
    </source>
</evidence>
<dbReference type="Gene3D" id="2.80.10.50">
    <property type="match status" value="2"/>
</dbReference>
<feature type="region of interest" description="Disordered" evidence="17">
    <location>
        <begin position="1201"/>
        <end position="1222"/>
    </location>
</feature>
<dbReference type="InterPro" id="IPR014821">
    <property type="entry name" value="Ins145_P3_rcpt"/>
</dbReference>
<evidence type="ECO:0000256" key="1">
    <source>
        <dbReference type="ARBA" id="ARBA00004477"/>
    </source>
</evidence>
<dbReference type="InterPro" id="IPR016093">
    <property type="entry name" value="MIR_motif"/>
</dbReference>
<organism evidence="19 20">
    <name type="scientific">Oikopleura dioica</name>
    <name type="common">Tunicate</name>
    <dbReference type="NCBI Taxonomy" id="34765"/>
    <lineage>
        <taxon>Eukaryota</taxon>
        <taxon>Metazoa</taxon>
        <taxon>Chordata</taxon>
        <taxon>Tunicata</taxon>
        <taxon>Appendicularia</taxon>
        <taxon>Copelata</taxon>
        <taxon>Oikopleuridae</taxon>
        <taxon>Oikopleura</taxon>
    </lineage>
</organism>
<sequence>MAKATEKLKTFYKDFIDRGIVFEHRGELKMTKDGSAESFDDFSAFDPAENAVTVLGFPKCGNHLMLSILDQLGIPRCEAFIEKENRDELMMKLMKPLDFNTKREFDFMEKIISEQKGPVVTPHCHASVELFPKNYQGKIIFITRDIEAVAVSAFHFFNKLPWLTEYMSFYGLKDDINVFARHVFNGEMIYGDPREYDQEWKDYFAANPNIQVECFKYEDVLSNKAENIKRLAKFLNVENPDIEKIMENTSVKKTVENRVKVFEAAGKPFLEAPCYREGKKESWKDVLTAENSHLALRDGDCLDRIQRDTNEMRNCLQIGDVISIYADGSGFISTLGLVDDRCVTNSAAGSLQSPPIKYRDCLFRICPPCRYSAHRQYWRSVKPGQSRLVEVFVRKLSEAADVEREQNEKEKKKQHGQEVRYGQIVQLLHVKSNKYLTVNKRLPALLERNSMRVMLDGDGNEGSWFQIHPFYKLRSLGDNVLVGDKVVIKPYSADQVLHASPEVLRDFPECMEVNASNEPTNWKLTLFMKHNENIPGILKSGDVIRLFHTEQEKFLTCDTYNGEDYVFLRTTARSSAQSATSPKALWEVEVIDSDPCRGGAGTWSILYRFKHLATGTYLGAAALNSYSEDVQSAFMNRLRIDKSSTDITHHLNVTRNTKDINTIDEYFDRQRKERPCMMLIGTSAVKEDKEAFKIIPVAPEEVRDLDFAADACKVLEDFTSQLKNSSEVAVAERKNVLKLLDDIICFVCRAERRDNEDSETIQMHSIEKARERQKLLREQGILREIFKILEAFKEPRGNQEEVIVVPLSEIRDSKHQCYKRMLRLCYRILRHSTQDYRKSQEYVAKNFSLMQKQIGFDILAEDTLAALLHNNKQLLVKHIRRKEIDIFVDLVRRNKPEYRYLNYLSDLCVSHETAINVTQDLIGNVLLKTEENRKLLIRTKIILPEGKQLEDVFEEDDDEEENENIIYLCWNWNDKEEEISLRELVRQSRGDDNNSFKMLYYYKYQLDLFSALCFNRQYVAIHCLREELTIPLILTCIRDKHLPAILRASFVNLLLHVHVDCSPQERVIPVSYARVWSETPKMVTIYDYDREQERDFAHFDGVLKFVKDYLDRLAEDGWNTADSDYNKLTFEIINLACQLALFGFYNFGQLLELSSTVLRIVERLHQQQDPQSSNSSAPTGPVGWAVSNVAMVMGNVALGSHITNSTEHPNNQQSQPHNFTNPTSTIKSDQNVVLSLARVIQILDFVLDVRLDYRVTAILSSFKDEFEKEAWTKGETEGVDIINRRADELTKESIRLDLDHSGGKMFLRVIFLLILHDDPPLVSGALKLLFRHFNQRNELVEAMKNVQLLISHSNVDQYKQIKYDVEELSRLTQESELWIPVQVPESQEEEKEVKAELEKGMKRAGIRKQDSILIFASDAAPMRSNLFQKPNTVDFARLEKALDLPGNSVSSENYRKLQDILTRWIESCLDKSPDDKHSQQRLLRNLKAHKEVIEFLKSSRDCSDYDVRIQEIQRLAHIFLIHFCQNNKENQKLLHQDLKIFLSNIHDVLDAQTMTAIFKGNAELCNSMTLSIVQQFVSCIEKHGKSAEYIDFLMTVVRDSDRNRKQIQDMVMIELMTSQTTEDVLMFYNDGASFTRLERAMKLSVENGQLCGELEYHCALVKLLSCCTEGKNYNTEIKCHGLLPLDDITSVITNDSCLPQLKRVYCHFLVHCYIDTESEMKEVYNSRHIWAVFKTFIKDIRNLLNEEAKIPFIDSLESFVMNEMAMVTSEFLGSKFLEPSAISGDSLNEEIFRDLATAFVDFCKIRRLSFRVKTQISEMLRIIQQKVKMARIDMGGTFDEDLKQIVEDKAISNAANKWKNKMKRSRTAGSIGLSLDVPSEQIKYQKILMGFQTVIDSCEEFFCEYTQAEEDALVQLIYHSELLFQDKSDYRRRCSDGEFIKKLISHSRHTLCHDPTARHVISDAALALRRSIIKRANPHEEEDLCIRILKILVELINSQKVSYLEAELATEADESGKQKKLTPRRHLLIHYFKTGEESSLQKFSERSPKERLIQIQNFLNRLGATELFIHLIRFTKSDRVFEEALNLAITILDGGNNEIQSQFLKLLKVDSKDSERFFSVLKDRMEQSQQDIKNGSSVSTDDLFALKKGGASSHSGITNMSQFVAEDMHEAANLSAKAIESIQLGSSEYVGRTLGVAETEIKEECPLTNSVRLMQPLMRFLQLLCENHNRDLQGYLREQNNKTNFDLVSETLKFLDCICGSTTGVLGLLGLYINKNNVNLIKQALETLTEYCQGPCCGNQHAIAMHESNGLDIVTAIVVDDMESLKGQGLDEDVHELKLSACKLLLAIIESRQDSEIYNRIYRSVGQGPRQLLKAMVVSYQSRHLNSAEIETVGHSLYILLYQLSKRNPEIKELMTDEGAITQEESTAVNFYAARTAQIEIVRDKTTMEEIIFPIPEICRFLTEETKKTTFFETEMDDKESKIADFFERSEGMYREMAWQERLQAYPTLNWITRRISTWDRIAFLLALIMNLIVAFFYPFNDDLFPWDSSYISVIFLSLLACIVGLFSDFRERALHGLAISSVLWLLARKGPTFVLVVLGFFNIMNKAAFIVSYVGNRGFQYDDSNLLSILNDRSLLYHCAMLMVCLIGFCYRSYSYSVLLMDLVHREETLYNVIRSVTRNGRSIILTAMFASILVYLFSIIGYLFFNDQCIVEIETTRRFTEMVNETVDGFVHLVPRVIEEVETIEENHCETLLMSIITTFDQGLRNGGGIGDFLKRISKDHPQFLYRVLYDLLFYFGIIIIVLNLIFGVIIDTFADLRNEKQKKDDIIRNTCFICGLERRSFDNRSISFETHIQYEHNMWHYLYFIVHLRTKSQTEYTGPESFVSTLIQQNDLKWFPRHQAMSLQLLPTNDDQHDVKVLFQRLENVAETVSGLTEQLDDFKIRVEEQRRRNQRLSIIKSSIRHAPRPVYKENSSETAHDRRASLRVKFAQQQTKSIDSDQFETQENDVSLY</sequence>